<reference evidence="8" key="1">
    <citation type="submission" date="2020-09" db="EMBL/GenBank/DDBJ databases">
        <authorList>
            <person name="Kikuchi T."/>
        </authorList>
    </citation>
    <scope>NUCLEOTIDE SEQUENCE</scope>
    <source>
        <strain evidence="8">SH1</strain>
    </source>
</reference>
<comment type="caution">
    <text evidence="6">Lacks conserved residue(s) required for the propagation of feature annotation.</text>
</comment>
<feature type="region of interest" description="Disordered" evidence="7">
    <location>
        <begin position="267"/>
        <end position="290"/>
    </location>
</feature>
<comment type="subcellular location">
    <subcellularLocation>
        <location evidence="1">Membrane</location>
        <topology evidence="1">Multi-pass membrane protein</topology>
    </subcellularLocation>
</comment>
<gene>
    <name evidence="8" type="ORF">BOKJ2_LOCUS5369</name>
</gene>
<evidence type="ECO:0000256" key="1">
    <source>
        <dbReference type="ARBA" id="ARBA00004141"/>
    </source>
</evidence>
<dbReference type="PANTHER" id="PTHR31552">
    <property type="entry name" value="SERPENTINE RECEPTOR CLASS GAMMA"/>
    <property type="match status" value="1"/>
</dbReference>
<dbReference type="GO" id="GO:0004888">
    <property type="term" value="F:transmembrane signaling receptor activity"/>
    <property type="evidence" value="ECO:0007669"/>
    <property type="project" value="InterPro"/>
</dbReference>
<evidence type="ECO:0000256" key="7">
    <source>
        <dbReference type="SAM" id="MobiDB-lite"/>
    </source>
</evidence>
<keyword evidence="9" id="KW-1185">Reference proteome</keyword>
<comment type="similarity">
    <text evidence="2 6">Belongs to the nematode receptor-like protein srg family.</text>
</comment>
<feature type="transmembrane region" description="Helical" evidence="6">
    <location>
        <begin position="86"/>
        <end position="105"/>
    </location>
</feature>
<organism evidence="8 9">
    <name type="scientific">Bursaphelenchus okinawaensis</name>
    <dbReference type="NCBI Taxonomy" id="465554"/>
    <lineage>
        <taxon>Eukaryota</taxon>
        <taxon>Metazoa</taxon>
        <taxon>Ecdysozoa</taxon>
        <taxon>Nematoda</taxon>
        <taxon>Chromadorea</taxon>
        <taxon>Rhabditida</taxon>
        <taxon>Tylenchina</taxon>
        <taxon>Tylenchomorpha</taxon>
        <taxon>Aphelenchoidea</taxon>
        <taxon>Aphelenchoididae</taxon>
        <taxon>Bursaphelenchus</taxon>
    </lineage>
</organism>
<dbReference type="EMBL" id="CAJFDH010000003">
    <property type="protein sequence ID" value="CAD5213991.1"/>
    <property type="molecule type" value="Genomic_DNA"/>
</dbReference>
<dbReference type="AlphaFoldDB" id="A0A811KCV3"/>
<evidence type="ECO:0000256" key="5">
    <source>
        <dbReference type="ARBA" id="ARBA00023136"/>
    </source>
</evidence>
<dbReference type="Pfam" id="PF02118">
    <property type="entry name" value="Srg"/>
    <property type="match status" value="1"/>
</dbReference>
<evidence type="ECO:0000256" key="4">
    <source>
        <dbReference type="ARBA" id="ARBA00022989"/>
    </source>
</evidence>
<accession>A0A811KCV3</accession>
<feature type="transmembrane region" description="Helical" evidence="6">
    <location>
        <begin position="47"/>
        <end position="65"/>
    </location>
</feature>
<keyword evidence="3 6" id="KW-0812">Transmembrane</keyword>
<feature type="transmembrane region" description="Helical" evidence="6">
    <location>
        <begin position="142"/>
        <end position="165"/>
    </location>
</feature>
<feature type="transmembrane region" description="Helical" evidence="6">
    <location>
        <begin position="177"/>
        <end position="201"/>
    </location>
</feature>
<protein>
    <recommendedName>
        <fullName evidence="6">Serpentine receptor class gamma</fullName>
    </recommendedName>
</protein>
<dbReference type="GO" id="GO:0007606">
    <property type="term" value="P:sensory perception of chemical stimulus"/>
    <property type="evidence" value="ECO:0007669"/>
    <property type="project" value="UniProtKB-UniRule"/>
</dbReference>
<dbReference type="Proteomes" id="UP000614601">
    <property type="component" value="Unassembled WGS sequence"/>
</dbReference>
<feature type="transmembrane region" description="Helical" evidence="6">
    <location>
        <begin position="213"/>
        <end position="237"/>
    </location>
</feature>
<comment type="caution">
    <text evidence="8">The sequence shown here is derived from an EMBL/GenBank/DDBJ whole genome shotgun (WGS) entry which is preliminary data.</text>
</comment>
<dbReference type="OrthoDB" id="10419682at2759"/>
<feature type="compositionally biased region" description="Polar residues" evidence="7">
    <location>
        <begin position="281"/>
        <end position="290"/>
    </location>
</feature>
<dbReference type="GO" id="GO:0016020">
    <property type="term" value="C:membrane"/>
    <property type="evidence" value="ECO:0007669"/>
    <property type="project" value="UniProtKB-SubCell"/>
</dbReference>
<dbReference type="PANTHER" id="PTHR31552:SF8">
    <property type="entry name" value="SERPENTINE RECEPTOR CLASS GAMMA"/>
    <property type="match status" value="1"/>
</dbReference>
<evidence type="ECO:0000256" key="2">
    <source>
        <dbReference type="ARBA" id="ARBA00005692"/>
    </source>
</evidence>
<evidence type="ECO:0000313" key="9">
    <source>
        <dbReference type="Proteomes" id="UP000614601"/>
    </source>
</evidence>
<dbReference type="Proteomes" id="UP000783686">
    <property type="component" value="Unassembled WGS sequence"/>
</dbReference>
<evidence type="ECO:0000256" key="6">
    <source>
        <dbReference type="RuleBase" id="RU280813"/>
    </source>
</evidence>
<proteinExistence type="inferred from homology"/>
<keyword evidence="4 6" id="KW-1133">Transmembrane helix</keyword>
<sequence>MLVGGIVDCLGGSQQAFTHFINSDYFMVHIRPLLKKKFTWGFTPLCYLMYHCMYSAQITPVLMAYNRMCSLCFPLKYNMLWKHYKIILFVAYAILPYSLAFYLPFNKAGLTFDNTTLWFNYTGFDYDHTFTLGIVDAEVTQYLSVICALLGVTCNFINVCMLIRHRINGYITGKREVNFVICCTINFIAQCLVAAGQYIFISGIVNIYVALRFILPVTIGSHFVLPGLVIVASIAPLRHAVLRPFMTKKSAVMFLMNAGSSNFTNSASAPNIERSGPQGYVKSTLNQYSQ</sequence>
<evidence type="ECO:0000256" key="3">
    <source>
        <dbReference type="ARBA" id="ARBA00022692"/>
    </source>
</evidence>
<dbReference type="EMBL" id="CAJFCW020000003">
    <property type="protein sequence ID" value="CAG9101879.1"/>
    <property type="molecule type" value="Genomic_DNA"/>
</dbReference>
<evidence type="ECO:0000313" key="8">
    <source>
        <dbReference type="EMBL" id="CAD5213991.1"/>
    </source>
</evidence>
<keyword evidence="5 6" id="KW-0472">Membrane</keyword>
<name>A0A811KCV3_9BILA</name>
<dbReference type="InterPro" id="IPR000609">
    <property type="entry name" value="7TM_GPCR_serpentine_rcpt_Srg"/>
</dbReference>